<dbReference type="SUPFAM" id="SSF49562">
    <property type="entry name" value="C2 domain (Calcium/lipid-binding domain, CaLB)"/>
    <property type="match status" value="1"/>
</dbReference>
<feature type="compositionally biased region" description="Polar residues" evidence="1">
    <location>
        <begin position="1"/>
        <end position="19"/>
    </location>
</feature>
<keyword evidence="2" id="KW-1133">Transmembrane helix</keyword>
<sequence length="805" mass="91060">MSSSVLNEQATSMEVTDSISNEEKINTQSNTPTSSTFTIATLLTGLDYIFYVWTIFLVAIVTYLSIYKYYQSQQRNKNKKIIKNNTPPVILTYLILVLKLIFNFLIFLFKNLKKFLLNHNENNLNVKRNYSNIALSSHDSLVCLNNCLKWFYFNSETTKKINRTILNLLNSGNHKPSHSVDAKYDDIYFKSVDTLPPKFTNIQTVVSDNENLTLKSNVEFKNIDVKAELKRSHRQIDFNVLTASGQAMIVLGQSINSAYVLDCSIDPQSELHIEIKKDQNIEQSLVQFLENVLKNSIKQFVLNLELNFQNKKLTGSTRMNMQHLSPQSNISSPNQTLSTSSSNIGQSPSSSNSSPEPTKTNSDSLNASQVRNNANEKRLLVKLIKANNLANCEEPYCVVELDYPMQKHLTDVHRDYSSINEQFLFDITPNSEELSIYVYDRAKDYGNDLIGEAVLPVNDLCSGTSGKRVIQLHRFGSQKTGSLTVEFVFIEPINPRIELRNRSSIASRASRSPYDSVEKQIENKNSFSYKDDMLNEQKLLKTAIDNLSINSLTGPKQNFSPSGLNQNTNIQILNDPTSRHHYIQSNTQNHESQPDTENPISNTSTNGRVINRNYLQIQPSNIKSNTLQSSQLISSIYSDEAFKGVDPDDHKRTRSISRSVKNLFKPKSKKRDKSYDIQTGNQYDVHSVDGENLKKSKSIGGSLKKLFNIKKSSKKYEGSIHNETRPGSPNTISITVSRPSDSNFMGSSHASHLLTPVNSDTTQASFQTKHTNNYGNVTSQLDNSTKQNDESYERKEPLTFKRSLK</sequence>
<keyword evidence="2" id="KW-0812">Transmembrane</keyword>
<dbReference type="InterPro" id="IPR039934">
    <property type="entry name" value="C2CD2/C2CD2L"/>
</dbReference>
<dbReference type="OrthoDB" id="9976063at2759"/>
<dbReference type="SMART" id="SM00239">
    <property type="entry name" value="C2"/>
    <property type="match status" value="1"/>
</dbReference>
<protein>
    <recommendedName>
        <fullName evidence="3">C2 domain-containing protein</fullName>
    </recommendedName>
</protein>
<feature type="region of interest" description="Disordered" evidence="1">
    <location>
        <begin position="768"/>
        <end position="805"/>
    </location>
</feature>
<gene>
    <name evidence="4" type="ORF">OXX778_LOCUS10817</name>
</gene>
<feature type="compositionally biased region" description="Low complexity" evidence="1">
    <location>
        <begin position="331"/>
        <end position="362"/>
    </location>
</feature>
<dbReference type="PANTHER" id="PTHR21119">
    <property type="entry name" value="C2 DOMAIN-CONTAINING PROTEIN"/>
    <property type="match status" value="1"/>
</dbReference>
<evidence type="ECO:0000259" key="3">
    <source>
        <dbReference type="PROSITE" id="PS50004"/>
    </source>
</evidence>
<name>A0A813YV55_9BILA</name>
<dbReference type="Proteomes" id="UP000663879">
    <property type="component" value="Unassembled WGS sequence"/>
</dbReference>
<organism evidence="4 5">
    <name type="scientific">Brachionus calyciflorus</name>
    <dbReference type="NCBI Taxonomy" id="104777"/>
    <lineage>
        <taxon>Eukaryota</taxon>
        <taxon>Metazoa</taxon>
        <taxon>Spiralia</taxon>
        <taxon>Gnathifera</taxon>
        <taxon>Rotifera</taxon>
        <taxon>Eurotatoria</taxon>
        <taxon>Monogononta</taxon>
        <taxon>Pseudotrocha</taxon>
        <taxon>Ploima</taxon>
        <taxon>Brachionidae</taxon>
        <taxon>Brachionus</taxon>
    </lineage>
</organism>
<keyword evidence="2" id="KW-0472">Membrane</keyword>
<feature type="compositionally biased region" description="Polar residues" evidence="1">
    <location>
        <begin position="768"/>
        <end position="786"/>
    </location>
</feature>
<feature type="region of interest" description="Disordered" evidence="1">
    <location>
        <begin position="1"/>
        <end position="32"/>
    </location>
</feature>
<evidence type="ECO:0000256" key="2">
    <source>
        <dbReference type="SAM" id="Phobius"/>
    </source>
</evidence>
<evidence type="ECO:0000313" key="5">
    <source>
        <dbReference type="Proteomes" id="UP000663879"/>
    </source>
</evidence>
<feature type="compositionally biased region" description="Basic and acidic residues" evidence="1">
    <location>
        <begin position="787"/>
        <end position="799"/>
    </location>
</feature>
<feature type="domain" description="C2" evidence="3">
    <location>
        <begin position="359"/>
        <end position="473"/>
    </location>
</feature>
<dbReference type="PROSITE" id="PS50004">
    <property type="entry name" value="C2"/>
    <property type="match status" value="1"/>
</dbReference>
<comment type="caution">
    <text evidence="4">The sequence shown here is derived from an EMBL/GenBank/DDBJ whole genome shotgun (WGS) entry which is preliminary data.</text>
</comment>
<evidence type="ECO:0000256" key="1">
    <source>
        <dbReference type="SAM" id="MobiDB-lite"/>
    </source>
</evidence>
<dbReference type="InterPro" id="IPR035892">
    <property type="entry name" value="C2_domain_sf"/>
</dbReference>
<feature type="region of interest" description="Disordered" evidence="1">
    <location>
        <begin position="323"/>
        <end position="371"/>
    </location>
</feature>
<reference evidence="4" key="1">
    <citation type="submission" date="2021-02" db="EMBL/GenBank/DDBJ databases">
        <authorList>
            <person name="Nowell W R."/>
        </authorList>
    </citation>
    <scope>NUCLEOTIDE SEQUENCE</scope>
    <source>
        <strain evidence="4">Ploen Becks lab</strain>
    </source>
</reference>
<feature type="transmembrane region" description="Helical" evidence="2">
    <location>
        <begin position="48"/>
        <end position="70"/>
    </location>
</feature>
<accession>A0A813YV55</accession>
<feature type="transmembrane region" description="Helical" evidence="2">
    <location>
        <begin position="90"/>
        <end position="109"/>
    </location>
</feature>
<proteinExistence type="predicted"/>
<dbReference type="AlphaFoldDB" id="A0A813YV55"/>
<dbReference type="Gene3D" id="2.60.40.150">
    <property type="entry name" value="C2 domain"/>
    <property type="match status" value="1"/>
</dbReference>
<dbReference type="Pfam" id="PF00168">
    <property type="entry name" value="C2"/>
    <property type="match status" value="1"/>
</dbReference>
<feature type="compositionally biased region" description="Polar residues" evidence="1">
    <location>
        <begin position="725"/>
        <end position="755"/>
    </location>
</feature>
<keyword evidence="5" id="KW-1185">Reference proteome</keyword>
<feature type="region of interest" description="Disordered" evidence="1">
    <location>
        <begin position="717"/>
        <end position="755"/>
    </location>
</feature>
<dbReference type="InterPro" id="IPR000008">
    <property type="entry name" value="C2_dom"/>
</dbReference>
<evidence type="ECO:0000313" key="4">
    <source>
        <dbReference type="EMBL" id="CAF0889169.1"/>
    </source>
</evidence>
<feature type="region of interest" description="Disordered" evidence="1">
    <location>
        <begin position="585"/>
        <end position="607"/>
    </location>
</feature>
<dbReference type="PANTHER" id="PTHR21119:SF5">
    <property type="entry name" value="C2 DOMAIN-CONTAINING PROTEIN"/>
    <property type="match status" value="1"/>
</dbReference>
<dbReference type="EMBL" id="CAJNOC010001763">
    <property type="protein sequence ID" value="CAF0889169.1"/>
    <property type="molecule type" value="Genomic_DNA"/>
</dbReference>